<feature type="compositionally biased region" description="Basic and acidic residues" evidence="2">
    <location>
        <begin position="1"/>
        <end position="13"/>
    </location>
</feature>
<evidence type="ECO:0000256" key="2">
    <source>
        <dbReference type="SAM" id="MobiDB-lite"/>
    </source>
</evidence>
<feature type="compositionally biased region" description="Polar residues" evidence="2">
    <location>
        <begin position="814"/>
        <end position="835"/>
    </location>
</feature>
<organism evidence="3 4">
    <name type="scientific">Rhodotorula mucilaginosa</name>
    <name type="common">Yeast</name>
    <name type="synonym">Rhodotorula rubra</name>
    <dbReference type="NCBI Taxonomy" id="5537"/>
    <lineage>
        <taxon>Eukaryota</taxon>
        <taxon>Fungi</taxon>
        <taxon>Dikarya</taxon>
        <taxon>Basidiomycota</taxon>
        <taxon>Pucciniomycotina</taxon>
        <taxon>Microbotryomycetes</taxon>
        <taxon>Sporidiobolales</taxon>
        <taxon>Sporidiobolaceae</taxon>
        <taxon>Rhodotorula</taxon>
    </lineage>
</organism>
<feature type="compositionally biased region" description="Low complexity" evidence="2">
    <location>
        <begin position="617"/>
        <end position="631"/>
    </location>
</feature>
<feature type="compositionally biased region" description="Polar residues" evidence="2">
    <location>
        <begin position="786"/>
        <end position="797"/>
    </location>
</feature>
<evidence type="ECO:0000313" key="4">
    <source>
        <dbReference type="Proteomes" id="UP000777482"/>
    </source>
</evidence>
<reference evidence="3 4" key="1">
    <citation type="submission" date="2020-11" db="EMBL/GenBank/DDBJ databases">
        <title>Kefir isolates.</title>
        <authorList>
            <person name="Marcisauskas S."/>
            <person name="Kim Y."/>
            <person name="Blasche S."/>
        </authorList>
    </citation>
    <scope>NUCLEOTIDE SEQUENCE [LARGE SCALE GENOMIC DNA]</scope>
    <source>
        <strain evidence="3 4">KR</strain>
    </source>
</reference>
<evidence type="ECO:0000256" key="1">
    <source>
        <dbReference type="SAM" id="Coils"/>
    </source>
</evidence>
<name>A0A9P6VXB8_RHOMI</name>
<feature type="region of interest" description="Disordered" evidence="2">
    <location>
        <begin position="612"/>
        <end position="662"/>
    </location>
</feature>
<feature type="region of interest" description="Disordered" evidence="2">
    <location>
        <begin position="522"/>
        <end position="557"/>
    </location>
</feature>
<feature type="coiled-coil region" evidence="1">
    <location>
        <begin position="238"/>
        <end position="272"/>
    </location>
</feature>
<proteinExistence type="predicted"/>
<feature type="region of interest" description="Disordered" evidence="2">
    <location>
        <begin position="386"/>
        <end position="445"/>
    </location>
</feature>
<feature type="compositionally biased region" description="Basic and acidic residues" evidence="2">
    <location>
        <begin position="636"/>
        <end position="649"/>
    </location>
</feature>
<dbReference type="PANTHER" id="PTHR47357:SF1">
    <property type="entry name" value="SPINDLE POLE BODY COMPONENT 110"/>
    <property type="match status" value="1"/>
</dbReference>
<feature type="region of interest" description="Disordered" evidence="2">
    <location>
        <begin position="1"/>
        <end position="26"/>
    </location>
</feature>
<feature type="compositionally biased region" description="Basic and acidic residues" evidence="2">
    <location>
        <begin position="421"/>
        <end position="445"/>
    </location>
</feature>
<feature type="region of interest" description="Disordered" evidence="2">
    <location>
        <begin position="778"/>
        <end position="797"/>
    </location>
</feature>
<sequence>MVNKELKVRKDKAQVTQTSRLNERRAAREVEEMEIEIKNLKEQLANQNQGNALNKVSGGGVVKELQKQVAELTTELAEARAAYDNVTAGRADEPAKTGPSAVETELRRQLEKAQKARDEATAENTKLQEQLEDEKREIEKLKDQLEDQSPEDLDAQLQNKVKVLEQDNAHLSEELKNTKIKLDETEEMLAREAKRKQRQIKHLEERADRARDELLSVWEAAQRNSFTASAQNKFVTRALELEKQVTTQTKRIEELEEMGTEAKREAAAKANARYQLLVQRLRLTEPDVLKINEKGLDWPASTGKNNKPLTLFDVFAAASKAEGPVAASTGTSTPTAEGDDSASAKNKKTQQQKRIDKLQEEVADLTKRLRNAQAEKRDAVKELEQALDQKNQEIKEVEDQRQRAEDEIARQKHRAATAVAEAKEKRDELEQLQSKKDRDVGEVEKERARLQNEVQRHKRRADEAVEEKQRLVIEHAAQLAKIEQQREEAEKSLARLVEHSDLMREHHDATAAQLASRIDFLETGSDTPGRARSATGSRSDAPASSDMQRDPSQSDIAFLKRKVEQLMLDARRRDDENKLIIDSKLKELEELEADRDRYRAELEEALATISRTDARVPKASSRSASRAVSPAPGSPTRERISRSQGEDGRPTPPAKSRSQTEELAWLQQQKLNVVESLEKERTRLEAELAQQTQIAQEALLEAGTKRTELLSLQTARASELGELEKERHRLEIELGAQTQLAMSRAQELETRRNEVAVLGRTASELEIECARLRKELAAGRGGNGETEATPSSSNGTPVMQSRLAALNASAEPFATTQSPTSYQSPGSSFMAPMTSSPHLNGAAMVPPPIATVAPGPGAPPVVSGEVRLLVEHLRQTNRGLNAQIANLKDENMNLLVRLAGL</sequence>
<feature type="region of interest" description="Disordered" evidence="2">
    <location>
        <begin position="812"/>
        <end position="835"/>
    </location>
</feature>
<accession>A0A9P6VXB8</accession>
<feature type="coiled-coil region" evidence="1">
    <location>
        <begin position="870"/>
        <end position="897"/>
    </location>
</feature>
<evidence type="ECO:0000313" key="3">
    <source>
        <dbReference type="EMBL" id="KAG0656443.1"/>
    </source>
</evidence>
<dbReference type="Proteomes" id="UP000777482">
    <property type="component" value="Unassembled WGS sequence"/>
</dbReference>
<comment type="caution">
    <text evidence="3">The sequence shown here is derived from an EMBL/GenBank/DDBJ whole genome shotgun (WGS) entry which is preliminary data.</text>
</comment>
<dbReference type="AlphaFoldDB" id="A0A9P6VXB8"/>
<dbReference type="GO" id="GO:0005856">
    <property type="term" value="C:cytoskeleton"/>
    <property type="evidence" value="ECO:0007669"/>
    <property type="project" value="TreeGrafter"/>
</dbReference>
<feature type="compositionally biased region" description="Basic and acidic residues" evidence="2">
    <location>
        <begin position="390"/>
        <end position="410"/>
    </location>
</feature>
<feature type="coiled-coil region" evidence="1">
    <location>
        <begin position="667"/>
        <end position="775"/>
    </location>
</feature>
<gene>
    <name evidence="3" type="ORF">C6P46_007102</name>
</gene>
<dbReference type="OrthoDB" id="10435727at2759"/>
<dbReference type="EMBL" id="PUHQ01000097">
    <property type="protein sequence ID" value="KAG0656443.1"/>
    <property type="molecule type" value="Genomic_DNA"/>
</dbReference>
<feature type="region of interest" description="Disordered" evidence="2">
    <location>
        <begin position="323"/>
        <end position="355"/>
    </location>
</feature>
<dbReference type="PANTHER" id="PTHR47357">
    <property type="entry name" value="COP1-INTERACTIVE PROTEIN 1"/>
    <property type="match status" value="1"/>
</dbReference>
<dbReference type="GO" id="GO:0005200">
    <property type="term" value="F:structural constituent of cytoskeleton"/>
    <property type="evidence" value="ECO:0007669"/>
    <property type="project" value="TreeGrafter"/>
</dbReference>
<keyword evidence="1" id="KW-0175">Coiled coil</keyword>
<keyword evidence="4" id="KW-1185">Reference proteome</keyword>
<protein>
    <submittedName>
        <fullName evidence="3">Uncharacterized protein</fullName>
    </submittedName>
</protein>